<proteinExistence type="predicted"/>
<organism evidence="3 4">
    <name type="scientific">Mikania micrantha</name>
    <name type="common">bitter vine</name>
    <dbReference type="NCBI Taxonomy" id="192012"/>
    <lineage>
        <taxon>Eukaryota</taxon>
        <taxon>Viridiplantae</taxon>
        <taxon>Streptophyta</taxon>
        <taxon>Embryophyta</taxon>
        <taxon>Tracheophyta</taxon>
        <taxon>Spermatophyta</taxon>
        <taxon>Magnoliopsida</taxon>
        <taxon>eudicotyledons</taxon>
        <taxon>Gunneridae</taxon>
        <taxon>Pentapetalae</taxon>
        <taxon>asterids</taxon>
        <taxon>campanulids</taxon>
        <taxon>Asterales</taxon>
        <taxon>Asteraceae</taxon>
        <taxon>Asteroideae</taxon>
        <taxon>Heliantheae alliance</taxon>
        <taxon>Eupatorieae</taxon>
        <taxon>Mikania</taxon>
    </lineage>
</organism>
<feature type="compositionally biased region" description="Basic and acidic residues" evidence="1">
    <location>
        <begin position="108"/>
        <end position="145"/>
    </location>
</feature>
<feature type="compositionally biased region" description="Basic and acidic residues" evidence="1">
    <location>
        <begin position="72"/>
        <end position="81"/>
    </location>
</feature>
<protein>
    <submittedName>
        <fullName evidence="3">Uncharacterized protein</fullName>
    </submittedName>
</protein>
<name>A0A5N6LQP3_9ASTR</name>
<dbReference type="PANTHER" id="PTHR33429:SF7">
    <property type="entry name" value="OS02G0708000 PROTEIN"/>
    <property type="match status" value="1"/>
</dbReference>
<dbReference type="AlphaFoldDB" id="A0A5N6LQP3"/>
<dbReference type="PANTHER" id="PTHR33429">
    <property type="entry name" value="OS02G0708000 PROTEIN-RELATED"/>
    <property type="match status" value="1"/>
</dbReference>
<dbReference type="Proteomes" id="UP000326396">
    <property type="component" value="Linkage Group LG8"/>
</dbReference>
<evidence type="ECO:0000313" key="4">
    <source>
        <dbReference type="Proteomes" id="UP000326396"/>
    </source>
</evidence>
<accession>A0A5N6LQP3</accession>
<evidence type="ECO:0000313" key="3">
    <source>
        <dbReference type="EMBL" id="KAD2803927.1"/>
    </source>
</evidence>
<dbReference type="OrthoDB" id="1906668at2759"/>
<feature type="compositionally biased region" description="Basic residues" evidence="1">
    <location>
        <begin position="59"/>
        <end position="71"/>
    </location>
</feature>
<evidence type="ECO:0000256" key="1">
    <source>
        <dbReference type="SAM" id="MobiDB-lite"/>
    </source>
</evidence>
<dbReference type="EMBL" id="SZYD01000018">
    <property type="protein sequence ID" value="KAD2803927.1"/>
    <property type="molecule type" value="Genomic_DNA"/>
</dbReference>
<evidence type="ECO:0000256" key="2">
    <source>
        <dbReference type="SAM" id="Phobius"/>
    </source>
</evidence>
<comment type="caution">
    <text evidence="3">The sequence shown here is derived from an EMBL/GenBank/DDBJ whole genome shotgun (WGS) entry which is preliminary data.</text>
</comment>
<reference evidence="3 4" key="1">
    <citation type="submission" date="2019-05" db="EMBL/GenBank/DDBJ databases">
        <title>Mikania micrantha, genome provides insights into the molecular mechanism of rapid growth.</title>
        <authorList>
            <person name="Liu B."/>
        </authorList>
    </citation>
    <scope>NUCLEOTIDE SEQUENCE [LARGE SCALE GENOMIC DNA]</scope>
    <source>
        <strain evidence="3">NLD-2019</strain>
        <tissue evidence="3">Leaf</tissue>
    </source>
</reference>
<feature type="region of interest" description="Disordered" evidence="1">
    <location>
        <begin position="59"/>
        <end position="81"/>
    </location>
</feature>
<keyword evidence="2" id="KW-1133">Transmembrane helix</keyword>
<feature type="region of interest" description="Disordered" evidence="1">
    <location>
        <begin position="101"/>
        <end position="157"/>
    </location>
</feature>
<keyword evidence="2" id="KW-0812">Transmembrane</keyword>
<sequence length="157" mass="17830">MSLQQGGQMQLVYPATETNPPSHRQSDGSFGAVFIVLGVIVVVSVIACFLGRLFKKRYNKSKPSKHGRHTKERYMEPKRNAFQTKDGDMEFGFDKRFSSAKVAANEPSRGRLDSFQEPHKGRPNSFREGEYRDDQMRFGGDEDHQMNSNSGTGPQYY</sequence>
<keyword evidence="4" id="KW-1185">Reference proteome</keyword>
<feature type="transmembrane region" description="Helical" evidence="2">
    <location>
        <begin position="30"/>
        <end position="54"/>
    </location>
</feature>
<feature type="compositionally biased region" description="Polar residues" evidence="1">
    <location>
        <begin position="146"/>
        <end position="157"/>
    </location>
</feature>
<gene>
    <name evidence="3" type="ORF">E3N88_37304</name>
</gene>
<keyword evidence="2" id="KW-0472">Membrane</keyword>